<comment type="subcellular location">
    <subcellularLocation>
        <location evidence="1">Cell membrane</location>
        <topology evidence="1">Peripheral membrane protein</topology>
    </subcellularLocation>
</comment>
<dbReference type="InterPro" id="IPR013563">
    <property type="entry name" value="Oligopep_ABC_C"/>
</dbReference>
<keyword evidence="4" id="KW-1003">Cell membrane</keyword>
<accession>A0A540VMJ2</accession>
<organism evidence="9 10">
    <name type="scientific">Litorilinea aerophila</name>
    <dbReference type="NCBI Taxonomy" id="1204385"/>
    <lineage>
        <taxon>Bacteria</taxon>
        <taxon>Bacillati</taxon>
        <taxon>Chloroflexota</taxon>
        <taxon>Caldilineae</taxon>
        <taxon>Caldilineales</taxon>
        <taxon>Caldilineaceae</taxon>
        <taxon>Litorilinea</taxon>
    </lineage>
</organism>
<dbReference type="PROSITE" id="PS50893">
    <property type="entry name" value="ABC_TRANSPORTER_2"/>
    <property type="match status" value="2"/>
</dbReference>
<keyword evidence="10" id="KW-1185">Reference proteome</keyword>
<dbReference type="EMBL" id="VIGC01000001">
    <property type="protein sequence ID" value="TQE97984.1"/>
    <property type="molecule type" value="Genomic_DNA"/>
</dbReference>
<comment type="caution">
    <text evidence="9">The sequence shown here is derived from an EMBL/GenBank/DDBJ whole genome shotgun (WGS) entry which is preliminary data.</text>
</comment>
<feature type="domain" description="ABC transporter" evidence="8">
    <location>
        <begin position="24"/>
        <end position="274"/>
    </location>
</feature>
<dbReference type="PANTHER" id="PTHR43297:SF2">
    <property type="entry name" value="DIPEPTIDE TRANSPORT ATP-BINDING PROTEIN DPPD"/>
    <property type="match status" value="1"/>
</dbReference>
<dbReference type="Gene3D" id="3.40.50.300">
    <property type="entry name" value="P-loop containing nucleotide triphosphate hydrolases"/>
    <property type="match status" value="2"/>
</dbReference>
<dbReference type="GO" id="GO:0016887">
    <property type="term" value="F:ATP hydrolysis activity"/>
    <property type="evidence" value="ECO:0007669"/>
    <property type="project" value="InterPro"/>
</dbReference>
<keyword evidence="6 9" id="KW-0067">ATP-binding</keyword>
<evidence type="ECO:0000256" key="3">
    <source>
        <dbReference type="ARBA" id="ARBA00022448"/>
    </source>
</evidence>
<dbReference type="RefSeq" id="WP_141608197.1">
    <property type="nucleotide sequence ID" value="NZ_VIGC02000001.1"/>
</dbReference>
<dbReference type="FunFam" id="3.40.50.300:FF:000016">
    <property type="entry name" value="Oligopeptide ABC transporter ATP-binding component"/>
    <property type="match status" value="2"/>
</dbReference>
<evidence type="ECO:0000256" key="5">
    <source>
        <dbReference type="ARBA" id="ARBA00022741"/>
    </source>
</evidence>
<evidence type="ECO:0000256" key="7">
    <source>
        <dbReference type="ARBA" id="ARBA00023136"/>
    </source>
</evidence>
<dbReference type="OrthoDB" id="9802264at2"/>
<keyword evidence="7" id="KW-0472">Membrane</keyword>
<dbReference type="GO" id="GO:0005524">
    <property type="term" value="F:ATP binding"/>
    <property type="evidence" value="ECO:0007669"/>
    <property type="project" value="UniProtKB-KW"/>
</dbReference>
<dbReference type="SUPFAM" id="SSF52540">
    <property type="entry name" value="P-loop containing nucleoside triphosphate hydrolases"/>
    <property type="match status" value="2"/>
</dbReference>
<keyword evidence="5" id="KW-0547">Nucleotide-binding</keyword>
<gene>
    <name evidence="9" type="ORF">FKZ61_00980</name>
</gene>
<name>A0A540VMJ2_9CHLR</name>
<evidence type="ECO:0000256" key="2">
    <source>
        <dbReference type="ARBA" id="ARBA00005417"/>
    </source>
</evidence>
<dbReference type="SMART" id="SM00382">
    <property type="entry name" value="AAA"/>
    <property type="match status" value="2"/>
</dbReference>
<proteinExistence type="inferred from homology"/>
<dbReference type="PANTHER" id="PTHR43297">
    <property type="entry name" value="OLIGOPEPTIDE TRANSPORT ATP-BINDING PROTEIN APPD"/>
    <property type="match status" value="1"/>
</dbReference>
<dbReference type="GO" id="GO:0015833">
    <property type="term" value="P:peptide transport"/>
    <property type="evidence" value="ECO:0007669"/>
    <property type="project" value="InterPro"/>
</dbReference>
<dbReference type="NCBIfam" id="NF007739">
    <property type="entry name" value="PRK10419.1"/>
    <property type="match status" value="2"/>
</dbReference>
<protein>
    <submittedName>
        <fullName evidence="9">ABC transporter ATP-binding protein</fullName>
    </submittedName>
</protein>
<dbReference type="Proteomes" id="UP000317371">
    <property type="component" value="Unassembled WGS sequence"/>
</dbReference>
<keyword evidence="3" id="KW-0813">Transport</keyword>
<evidence type="ECO:0000256" key="6">
    <source>
        <dbReference type="ARBA" id="ARBA00022840"/>
    </source>
</evidence>
<dbReference type="AlphaFoldDB" id="A0A540VMJ2"/>
<evidence type="ECO:0000259" key="8">
    <source>
        <dbReference type="PROSITE" id="PS50893"/>
    </source>
</evidence>
<dbReference type="Pfam" id="PF08352">
    <property type="entry name" value="oligo_HPY"/>
    <property type="match status" value="2"/>
</dbReference>
<dbReference type="InterPro" id="IPR027417">
    <property type="entry name" value="P-loop_NTPase"/>
</dbReference>
<dbReference type="CDD" id="cd03257">
    <property type="entry name" value="ABC_NikE_OppD_transporters"/>
    <property type="match status" value="2"/>
</dbReference>
<feature type="domain" description="ABC transporter" evidence="8">
    <location>
        <begin position="370"/>
        <end position="625"/>
    </location>
</feature>
<reference evidence="9 10" key="1">
    <citation type="submission" date="2019-06" db="EMBL/GenBank/DDBJ databases">
        <title>Genome sequence of Litorilinea aerophila BAA-2444.</title>
        <authorList>
            <person name="Maclea K.S."/>
            <person name="Maurais E.G."/>
            <person name="Iannazzi L.C."/>
        </authorList>
    </citation>
    <scope>NUCLEOTIDE SEQUENCE [LARGE SCALE GENOMIC DNA]</scope>
    <source>
        <strain evidence="9 10">ATCC BAA-2444</strain>
    </source>
</reference>
<sequence length="722" mass="80580">MANELVRREKRDSKARGGTSAPVLKVEDLAVAYKVRRGEVEAVQNVSFEIYRGESYGIVGESGCGKSTVAWSIVNFLGANGYVKRGSIKFMGQDLVGKSGEELRRLRGDQIAMVYQDPMQALNPSMRIGDQMTEVLTVHRNMGKEEAEERCIQMLKRVYMPDPENVMRRYPHQISGGQQQRVVIGMALLNNPALLIMDEPTTALDVTVEAAVLDLIAELRREFDTAIMYITHNLGVVARVCDRVGVMYAGEMVERATVEDLFEDPQHPYTQGLLRCVPKLGTTKASSVLYPIPGRVPAPNNRPAGCVFAPRCDYVRERCWEERPLLRELPGGTWVRCHFAEEIDPSTWTPPEEMELPALRSNGEPGEPILEVENLKKYYPVQGQSLKEILGFGEKKYVKAVEDATFNVRRGSTLGIVGESGCGKSTLVKTLIGLEEATSGRAEFLGFDLTQDLSKRDEALIKELQMVFQNPDSTMNPAYTVGQQIARPMQRFKTVPKEQIREEVIRLLKAMRLDESYYDRLPRQLSGGEKQRVGIARALASRPDLVLCDEPVSALDVSVQAAILNLLLNVQQEYGTTLIFIAHDLSVVRFFSDYVAVMYLGQVMEIGPAEAIYAPPYHPYTEALLSAVPIPDPKAKQKHIRLEGSVPSAMNPPSGCRFHTRCPRRHLLPDGGKICETEIPPWRETEDGHRIFCHIPLETLSTFEPVIEPAATDRPALATEGQ</sequence>
<dbReference type="InParanoid" id="A0A540VMJ2"/>
<dbReference type="GO" id="GO:0005886">
    <property type="term" value="C:plasma membrane"/>
    <property type="evidence" value="ECO:0007669"/>
    <property type="project" value="UniProtKB-SubCell"/>
</dbReference>
<evidence type="ECO:0000256" key="1">
    <source>
        <dbReference type="ARBA" id="ARBA00004202"/>
    </source>
</evidence>
<evidence type="ECO:0000313" key="10">
    <source>
        <dbReference type="Proteomes" id="UP000317371"/>
    </source>
</evidence>
<dbReference type="NCBIfam" id="TIGR01727">
    <property type="entry name" value="oligo_HPY"/>
    <property type="match status" value="2"/>
</dbReference>
<dbReference type="InterPro" id="IPR003439">
    <property type="entry name" value="ABC_transporter-like_ATP-bd"/>
</dbReference>
<comment type="similarity">
    <text evidence="2">Belongs to the ABC transporter superfamily.</text>
</comment>
<dbReference type="InterPro" id="IPR017871">
    <property type="entry name" value="ABC_transporter-like_CS"/>
</dbReference>
<dbReference type="PROSITE" id="PS00211">
    <property type="entry name" value="ABC_TRANSPORTER_1"/>
    <property type="match status" value="2"/>
</dbReference>
<evidence type="ECO:0000256" key="4">
    <source>
        <dbReference type="ARBA" id="ARBA00022475"/>
    </source>
</evidence>
<dbReference type="InterPro" id="IPR050388">
    <property type="entry name" value="ABC_Ni/Peptide_Import"/>
</dbReference>
<dbReference type="NCBIfam" id="NF008453">
    <property type="entry name" value="PRK11308.1"/>
    <property type="match status" value="2"/>
</dbReference>
<dbReference type="InterPro" id="IPR003593">
    <property type="entry name" value="AAA+_ATPase"/>
</dbReference>
<evidence type="ECO:0000313" key="9">
    <source>
        <dbReference type="EMBL" id="TQE97984.1"/>
    </source>
</evidence>
<dbReference type="Pfam" id="PF00005">
    <property type="entry name" value="ABC_tran"/>
    <property type="match status" value="2"/>
</dbReference>